<keyword evidence="2" id="KW-1185">Reference proteome</keyword>
<dbReference type="EMBL" id="JTLZ01000008">
    <property type="protein sequence ID" value="KHO23978.1"/>
    <property type="molecule type" value="Genomic_DNA"/>
</dbReference>
<dbReference type="Proteomes" id="UP000031004">
    <property type="component" value="Unassembled WGS sequence"/>
</dbReference>
<sequence length="60" mass="6803">MNLRLSWFWIRMAGDASWSPEANGSKESVATNHEPVAFRFGEQPPNSCRRIPVQLKSSNL</sequence>
<evidence type="ECO:0000313" key="2">
    <source>
        <dbReference type="Proteomes" id="UP000031004"/>
    </source>
</evidence>
<name>A0ABR4YSK7_9MYCO</name>
<gene>
    <name evidence="1" type="ORF">QQ44_17650</name>
</gene>
<accession>A0ABR4YSK7</accession>
<evidence type="ECO:0000313" key="1">
    <source>
        <dbReference type="EMBL" id="KHO23978.1"/>
    </source>
</evidence>
<proteinExistence type="predicted"/>
<comment type="caution">
    <text evidence="1">The sequence shown here is derived from an EMBL/GenBank/DDBJ whole genome shotgun (WGS) entry which is preliminary data.</text>
</comment>
<protein>
    <submittedName>
        <fullName evidence="1">Uncharacterized protein</fullName>
    </submittedName>
</protein>
<organism evidence="1 2">
    <name type="scientific">Mycolicibacterium setense</name>
    <dbReference type="NCBI Taxonomy" id="431269"/>
    <lineage>
        <taxon>Bacteria</taxon>
        <taxon>Bacillati</taxon>
        <taxon>Actinomycetota</taxon>
        <taxon>Actinomycetes</taxon>
        <taxon>Mycobacteriales</taxon>
        <taxon>Mycobacteriaceae</taxon>
        <taxon>Mycolicibacterium</taxon>
    </lineage>
</organism>
<reference evidence="1 2" key="1">
    <citation type="submission" date="2014-11" db="EMBL/GenBank/DDBJ databases">
        <title>Mycobacterium setense Manresensis Genome.</title>
        <authorList>
            <person name="Rech G."/>
            <person name="Sumoy L."/>
        </authorList>
    </citation>
    <scope>NUCLEOTIDE SEQUENCE [LARGE SCALE GENOMIC DNA]</scope>
    <source>
        <strain evidence="1 2">Manresensis</strain>
    </source>
</reference>